<evidence type="ECO:0000256" key="1">
    <source>
        <dbReference type="SAM" id="Coils"/>
    </source>
</evidence>
<gene>
    <name evidence="2" type="ORF">NDU88_008619</name>
</gene>
<comment type="caution">
    <text evidence="2">The sequence shown here is derived from an EMBL/GenBank/DDBJ whole genome shotgun (WGS) entry which is preliminary data.</text>
</comment>
<dbReference type="EMBL" id="JANPWB010000009">
    <property type="protein sequence ID" value="KAJ1155894.1"/>
    <property type="molecule type" value="Genomic_DNA"/>
</dbReference>
<feature type="coiled-coil region" evidence="1">
    <location>
        <begin position="36"/>
        <end position="63"/>
    </location>
</feature>
<organism evidence="2 3">
    <name type="scientific">Pleurodeles waltl</name>
    <name type="common">Iberian ribbed newt</name>
    <dbReference type="NCBI Taxonomy" id="8319"/>
    <lineage>
        <taxon>Eukaryota</taxon>
        <taxon>Metazoa</taxon>
        <taxon>Chordata</taxon>
        <taxon>Craniata</taxon>
        <taxon>Vertebrata</taxon>
        <taxon>Euteleostomi</taxon>
        <taxon>Amphibia</taxon>
        <taxon>Batrachia</taxon>
        <taxon>Caudata</taxon>
        <taxon>Salamandroidea</taxon>
        <taxon>Salamandridae</taxon>
        <taxon>Pleurodelinae</taxon>
        <taxon>Pleurodeles</taxon>
    </lineage>
</organism>
<dbReference type="AlphaFoldDB" id="A0AAV7RSX2"/>
<evidence type="ECO:0000313" key="3">
    <source>
        <dbReference type="Proteomes" id="UP001066276"/>
    </source>
</evidence>
<reference evidence="2" key="1">
    <citation type="journal article" date="2022" name="bioRxiv">
        <title>Sequencing and chromosome-scale assembly of the giantPleurodeles waltlgenome.</title>
        <authorList>
            <person name="Brown T."/>
            <person name="Elewa A."/>
            <person name="Iarovenko S."/>
            <person name="Subramanian E."/>
            <person name="Araus A.J."/>
            <person name="Petzold A."/>
            <person name="Susuki M."/>
            <person name="Suzuki K.-i.T."/>
            <person name="Hayashi T."/>
            <person name="Toyoda A."/>
            <person name="Oliveira C."/>
            <person name="Osipova E."/>
            <person name="Leigh N.D."/>
            <person name="Simon A."/>
            <person name="Yun M.H."/>
        </authorList>
    </citation>
    <scope>NUCLEOTIDE SEQUENCE</scope>
    <source>
        <strain evidence="2">20211129_DDA</strain>
        <tissue evidence="2">Liver</tissue>
    </source>
</reference>
<evidence type="ECO:0000313" key="2">
    <source>
        <dbReference type="EMBL" id="KAJ1155894.1"/>
    </source>
</evidence>
<keyword evidence="3" id="KW-1185">Reference proteome</keyword>
<dbReference type="Proteomes" id="UP001066276">
    <property type="component" value="Chromosome 5"/>
</dbReference>
<sequence length="148" mass="16810">MEAITRTHMELASKTYMIAIDINILQAVMLKVVDRVTVTEDNVGELQQEVATLKDTVSSLQKLSVRLEEHMEDVLGRSRKNNLRFVLFLETVVEQSMKKFLKAWLAATVPPLKLSAFFSVDRSLLHPATPSRGIIAHLFNYRGWDAIL</sequence>
<accession>A0AAV7RSX2</accession>
<keyword evidence="1" id="KW-0175">Coiled coil</keyword>
<name>A0AAV7RSX2_PLEWA</name>
<protein>
    <submittedName>
        <fullName evidence="2">Uncharacterized protein</fullName>
    </submittedName>
</protein>
<proteinExistence type="predicted"/>